<dbReference type="AlphaFoldDB" id="A0A1R3X8V3"/>
<dbReference type="STRING" id="287098.SAMN05421665_2337"/>
<dbReference type="SUPFAM" id="SSF53756">
    <property type="entry name" value="UDP-Glycosyltransferase/glycogen phosphorylase"/>
    <property type="match status" value="1"/>
</dbReference>
<dbReference type="Gene3D" id="3.40.50.2000">
    <property type="entry name" value="Glycogen Phosphorylase B"/>
    <property type="match status" value="2"/>
</dbReference>
<dbReference type="OrthoDB" id="9790710at2"/>
<name>A0A1R3X8V3_9RHOB</name>
<dbReference type="PANTHER" id="PTHR12526:SF630">
    <property type="entry name" value="GLYCOSYLTRANSFERASE"/>
    <property type="match status" value="1"/>
</dbReference>
<dbReference type="InterPro" id="IPR001296">
    <property type="entry name" value="Glyco_trans_1"/>
</dbReference>
<proteinExistence type="predicted"/>
<keyword evidence="3" id="KW-1185">Reference proteome</keyword>
<dbReference type="EMBL" id="FTPR01000002">
    <property type="protein sequence ID" value="SIT87288.1"/>
    <property type="molecule type" value="Genomic_DNA"/>
</dbReference>
<sequence length="403" mass="43604">MTNPSPIGYLVPEFPSQTHAFFWRELTAIEAAGVGVHIFSTRRPKRGSCPHAFAETAISRTTYLFPPNWGRVLVFLARKPVAVGKALKYIGGLKETPPHRRAMLTALIGSAAELVIACRAAGIEHVHIHSCANAAHLGALANILGGLRYSLTLHGDLQVYGSDHHAKMANASFVSSVTVPLQTTLKEKVNPDGHYPVIWMGVDTGRFVPNTTKRRSLQDGRFTAVSVARLNFTKGHHFFLQAMAKLRDEGLHIHYLIAGEGSQREVIEAEIVRLGLTEHVEMLGSVGEDQVLELLQSADMLALTSVFHGEAAPVAVMEAMSCALPPVCSIIGGTADMIEDGVDGYLVPQEDVSAIADATRKLVLDPVLRDAMGARARQTALRLFDHNTNAMALYNEIVAAGSR</sequence>
<evidence type="ECO:0000259" key="1">
    <source>
        <dbReference type="Pfam" id="PF00534"/>
    </source>
</evidence>
<dbReference type="CDD" id="cd03801">
    <property type="entry name" value="GT4_PimA-like"/>
    <property type="match status" value="1"/>
</dbReference>
<feature type="domain" description="Glycosyl transferase family 1" evidence="1">
    <location>
        <begin position="216"/>
        <end position="378"/>
    </location>
</feature>
<reference evidence="3" key="1">
    <citation type="submission" date="2017-01" db="EMBL/GenBank/DDBJ databases">
        <authorList>
            <person name="Varghese N."/>
            <person name="Submissions S."/>
        </authorList>
    </citation>
    <scope>NUCLEOTIDE SEQUENCE [LARGE SCALE GENOMIC DNA]</scope>
    <source>
        <strain evidence="3">DSM 29591</strain>
    </source>
</reference>
<dbReference type="NCBIfam" id="NF041876">
    <property type="entry name" value="EPS_EpsE"/>
    <property type="match status" value="1"/>
</dbReference>
<dbReference type="GO" id="GO:0016757">
    <property type="term" value="F:glycosyltransferase activity"/>
    <property type="evidence" value="ECO:0007669"/>
    <property type="project" value="InterPro"/>
</dbReference>
<gene>
    <name evidence="2" type="ORF">SAMN05421665_2337</name>
</gene>
<organism evidence="2 3">
    <name type="scientific">Yoonia rosea</name>
    <dbReference type="NCBI Taxonomy" id="287098"/>
    <lineage>
        <taxon>Bacteria</taxon>
        <taxon>Pseudomonadati</taxon>
        <taxon>Pseudomonadota</taxon>
        <taxon>Alphaproteobacteria</taxon>
        <taxon>Rhodobacterales</taxon>
        <taxon>Paracoccaceae</taxon>
        <taxon>Yoonia</taxon>
    </lineage>
</organism>
<dbReference type="Proteomes" id="UP000186997">
    <property type="component" value="Unassembled WGS sequence"/>
</dbReference>
<dbReference type="RefSeq" id="WP_076659943.1">
    <property type="nucleotide sequence ID" value="NZ_FTPR01000002.1"/>
</dbReference>
<dbReference type="Pfam" id="PF00534">
    <property type="entry name" value="Glycos_transf_1"/>
    <property type="match status" value="1"/>
</dbReference>
<evidence type="ECO:0000313" key="2">
    <source>
        <dbReference type="EMBL" id="SIT87288.1"/>
    </source>
</evidence>
<keyword evidence="2" id="KW-0808">Transferase</keyword>
<evidence type="ECO:0000313" key="3">
    <source>
        <dbReference type="Proteomes" id="UP000186997"/>
    </source>
</evidence>
<dbReference type="PANTHER" id="PTHR12526">
    <property type="entry name" value="GLYCOSYLTRANSFERASE"/>
    <property type="match status" value="1"/>
</dbReference>
<accession>A0A1R3X8V3</accession>
<protein>
    <submittedName>
        <fullName evidence="2">Glycosyltransferase involved in cell wall bisynthesis</fullName>
    </submittedName>
</protein>